<protein>
    <submittedName>
        <fullName evidence="3">HET-domain-containing protein</fullName>
    </submittedName>
</protein>
<accession>A0A2J6PKF0</accession>
<reference evidence="3 4" key="1">
    <citation type="submission" date="2016-05" db="EMBL/GenBank/DDBJ databases">
        <title>A degradative enzymes factory behind the ericoid mycorrhizal symbiosis.</title>
        <authorList>
            <consortium name="DOE Joint Genome Institute"/>
            <person name="Martino E."/>
            <person name="Morin E."/>
            <person name="Grelet G."/>
            <person name="Kuo A."/>
            <person name="Kohler A."/>
            <person name="Daghino S."/>
            <person name="Barry K."/>
            <person name="Choi C."/>
            <person name="Cichocki N."/>
            <person name="Clum A."/>
            <person name="Copeland A."/>
            <person name="Hainaut M."/>
            <person name="Haridas S."/>
            <person name="Labutti K."/>
            <person name="Lindquist E."/>
            <person name="Lipzen A."/>
            <person name="Khouja H.-R."/>
            <person name="Murat C."/>
            <person name="Ohm R."/>
            <person name="Olson A."/>
            <person name="Spatafora J."/>
            <person name="Veneault-Fourrey C."/>
            <person name="Henrissat B."/>
            <person name="Grigoriev I."/>
            <person name="Martin F."/>
            <person name="Perotto S."/>
        </authorList>
    </citation>
    <scope>NUCLEOTIDE SEQUENCE [LARGE SCALE GENOMIC DNA]</scope>
    <source>
        <strain evidence="3 4">UAMH 7357</strain>
    </source>
</reference>
<proteinExistence type="predicted"/>
<sequence length="664" mass="74652">MRLLNARTLQLEEFFNDPREIPDYAILSHTWGAEEVTLKDMRNGSAQNKLHFQKIQFACSQACRHGYEYAWVDTCCIDKSSSSELSEAINSMFEWYRKSKVCYAYLEGISAKDVDDSRVPDDYHMLPGGERAFRKSKFAQHRWFQRGWTLQELIAPSRIELYGKDWEYLGSSLDLLSEIVSITGIDDKVLGFDTTLKMEFLRRTTVAQRMSWGASRSTTRLEDEAYCLLGLFDVNMPLLYGEGATAFIRLQEEIIKVSTDHSIFAWQSTTNADSGGLLLAPSVSCFGNCGTVRPLRQQIEQEPYSPYSMANAGLSIRLPVVTITSAITEDTPTWVTIAILSCRYSDNPRGPIGLCLQSTGEMAYYVSSNRSMYGERLYGLHKNEGRAFAVDLKDIPKSTSTKTLLLLRRPPTDFSLPLAQPALDTFAKETATSVLIREDFGSPGKSPRWMRLDFSIKALYPSMCWSKTPAKLPDGDGRDILLLPPQIHAGAIRIWYRATSFFITFGLEKRNWHKEALDCWINIHSGNDMTMRDMVDVEQKRHCVDGFAVSKYGKNKATLIPERFPDDCLEVSISRKYVMGDETFEISGKVKKLTISSLAIVSAPPPRTDATGEDRPSQRRITWYPSSSATNTASSAVPFQMLFGGAGQWAQIIAGISDGGKIRK</sequence>
<keyword evidence="4" id="KW-1185">Reference proteome</keyword>
<dbReference type="Pfam" id="PF26640">
    <property type="entry name" value="DUF8212"/>
    <property type="match status" value="1"/>
</dbReference>
<evidence type="ECO:0000313" key="4">
    <source>
        <dbReference type="Proteomes" id="UP000235672"/>
    </source>
</evidence>
<organism evidence="3 4">
    <name type="scientific">Hyaloscypha hepaticicola</name>
    <dbReference type="NCBI Taxonomy" id="2082293"/>
    <lineage>
        <taxon>Eukaryota</taxon>
        <taxon>Fungi</taxon>
        <taxon>Dikarya</taxon>
        <taxon>Ascomycota</taxon>
        <taxon>Pezizomycotina</taxon>
        <taxon>Leotiomycetes</taxon>
        <taxon>Helotiales</taxon>
        <taxon>Hyaloscyphaceae</taxon>
        <taxon>Hyaloscypha</taxon>
    </lineage>
</organism>
<evidence type="ECO:0000259" key="2">
    <source>
        <dbReference type="Pfam" id="PF26640"/>
    </source>
</evidence>
<dbReference type="Pfam" id="PF06985">
    <property type="entry name" value="HET"/>
    <property type="match status" value="1"/>
</dbReference>
<dbReference type="EMBL" id="KZ613521">
    <property type="protein sequence ID" value="PMD14493.1"/>
    <property type="molecule type" value="Genomic_DNA"/>
</dbReference>
<feature type="domain" description="Heterokaryon incompatibility" evidence="1">
    <location>
        <begin position="24"/>
        <end position="152"/>
    </location>
</feature>
<dbReference type="InterPro" id="IPR058525">
    <property type="entry name" value="DUF8212"/>
</dbReference>
<name>A0A2J6PKF0_9HELO</name>
<dbReference type="STRING" id="1745343.A0A2J6PKF0"/>
<dbReference type="InterPro" id="IPR010730">
    <property type="entry name" value="HET"/>
</dbReference>
<dbReference type="OrthoDB" id="674604at2759"/>
<evidence type="ECO:0000313" key="3">
    <source>
        <dbReference type="EMBL" id="PMD14493.1"/>
    </source>
</evidence>
<dbReference type="AlphaFoldDB" id="A0A2J6PKF0"/>
<gene>
    <name evidence="3" type="ORF">NA56DRAFT_610149</name>
</gene>
<dbReference type="PANTHER" id="PTHR10622">
    <property type="entry name" value="HET DOMAIN-CONTAINING PROTEIN"/>
    <property type="match status" value="1"/>
</dbReference>
<evidence type="ECO:0000259" key="1">
    <source>
        <dbReference type="Pfam" id="PF06985"/>
    </source>
</evidence>
<dbReference type="PANTHER" id="PTHR10622:SF10">
    <property type="entry name" value="HET DOMAIN-CONTAINING PROTEIN"/>
    <property type="match status" value="1"/>
</dbReference>
<dbReference type="Proteomes" id="UP000235672">
    <property type="component" value="Unassembled WGS sequence"/>
</dbReference>
<feature type="domain" description="DUF8212" evidence="2">
    <location>
        <begin position="246"/>
        <end position="270"/>
    </location>
</feature>